<accession>A0ACB6YZT5</accession>
<dbReference type="EMBL" id="MU118363">
    <property type="protein sequence ID" value="KAF9642757.1"/>
    <property type="molecule type" value="Genomic_DNA"/>
</dbReference>
<sequence length="175" mass="18925">MCEKDINLLPQSYSAIFSLVKNSSSSAQHHATNGLALEPISYTPPRILPFPLDSIRSPVDPIPESAIGDHVLAQEQTSRGDQWFLPRTALSQEIIITRYKGPGGQLVMCSQLCWFGISMGVGHPDDILPDHPVADCGPYLSPGPRVQDGGPIGLVIFMGMVSDDERGGGNRGFRE</sequence>
<name>A0ACB6YZT5_THEGA</name>
<dbReference type="Proteomes" id="UP000886501">
    <property type="component" value="Unassembled WGS sequence"/>
</dbReference>
<reference evidence="1" key="2">
    <citation type="journal article" date="2020" name="Nat. Commun.">
        <title>Large-scale genome sequencing of mycorrhizal fungi provides insights into the early evolution of symbiotic traits.</title>
        <authorList>
            <person name="Miyauchi S."/>
            <person name="Kiss E."/>
            <person name="Kuo A."/>
            <person name="Drula E."/>
            <person name="Kohler A."/>
            <person name="Sanchez-Garcia M."/>
            <person name="Morin E."/>
            <person name="Andreopoulos B."/>
            <person name="Barry K.W."/>
            <person name="Bonito G."/>
            <person name="Buee M."/>
            <person name="Carver A."/>
            <person name="Chen C."/>
            <person name="Cichocki N."/>
            <person name="Clum A."/>
            <person name="Culley D."/>
            <person name="Crous P.W."/>
            <person name="Fauchery L."/>
            <person name="Girlanda M."/>
            <person name="Hayes R.D."/>
            <person name="Keri Z."/>
            <person name="LaButti K."/>
            <person name="Lipzen A."/>
            <person name="Lombard V."/>
            <person name="Magnuson J."/>
            <person name="Maillard F."/>
            <person name="Murat C."/>
            <person name="Nolan M."/>
            <person name="Ohm R.A."/>
            <person name="Pangilinan J."/>
            <person name="Pereira M.F."/>
            <person name="Perotto S."/>
            <person name="Peter M."/>
            <person name="Pfister S."/>
            <person name="Riley R."/>
            <person name="Sitrit Y."/>
            <person name="Stielow J.B."/>
            <person name="Szollosi G."/>
            <person name="Zifcakova L."/>
            <person name="Stursova M."/>
            <person name="Spatafora J.W."/>
            <person name="Tedersoo L."/>
            <person name="Vaario L.M."/>
            <person name="Yamada A."/>
            <person name="Yan M."/>
            <person name="Wang P."/>
            <person name="Xu J."/>
            <person name="Bruns T."/>
            <person name="Baldrian P."/>
            <person name="Vilgalys R."/>
            <person name="Dunand C."/>
            <person name="Henrissat B."/>
            <person name="Grigoriev I.V."/>
            <person name="Hibbett D."/>
            <person name="Nagy L.G."/>
            <person name="Martin F.M."/>
        </authorList>
    </citation>
    <scope>NUCLEOTIDE SEQUENCE</scope>
    <source>
        <strain evidence="1">P2</strain>
    </source>
</reference>
<comment type="caution">
    <text evidence="1">The sequence shown here is derived from an EMBL/GenBank/DDBJ whole genome shotgun (WGS) entry which is preliminary data.</text>
</comment>
<proteinExistence type="predicted"/>
<organism evidence="1 2">
    <name type="scientific">Thelephora ganbajun</name>
    <name type="common">Ganba fungus</name>
    <dbReference type="NCBI Taxonomy" id="370292"/>
    <lineage>
        <taxon>Eukaryota</taxon>
        <taxon>Fungi</taxon>
        <taxon>Dikarya</taxon>
        <taxon>Basidiomycota</taxon>
        <taxon>Agaricomycotina</taxon>
        <taxon>Agaricomycetes</taxon>
        <taxon>Thelephorales</taxon>
        <taxon>Thelephoraceae</taxon>
        <taxon>Thelephora</taxon>
    </lineage>
</organism>
<evidence type="ECO:0000313" key="2">
    <source>
        <dbReference type="Proteomes" id="UP000886501"/>
    </source>
</evidence>
<evidence type="ECO:0000313" key="1">
    <source>
        <dbReference type="EMBL" id="KAF9642757.1"/>
    </source>
</evidence>
<keyword evidence="2" id="KW-1185">Reference proteome</keyword>
<reference evidence="1" key="1">
    <citation type="submission" date="2019-10" db="EMBL/GenBank/DDBJ databases">
        <authorList>
            <consortium name="DOE Joint Genome Institute"/>
            <person name="Kuo A."/>
            <person name="Miyauchi S."/>
            <person name="Kiss E."/>
            <person name="Drula E."/>
            <person name="Kohler A."/>
            <person name="Sanchez-Garcia M."/>
            <person name="Andreopoulos B."/>
            <person name="Barry K.W."/>
            <person name="Bonito G."/>
            <person name="Buee M."/>
            <person name="Carver A."/>
            <person name="Chen C."/>
            <person name="Cichocki N."/>
            <person name="Clum A."/>
            <person name="Culley D."/>
            <person name="Crous P.W."/>
            <person name="Fauchery L."/>
            <person name="Girlanda M."/>
            <person name="Hayes R."/>
            <person name="Keri Z."/>
            <person name="Labutti K."/>
            <person name="Lipzen A."/>
            <person name="Lombard V."/>
            <person name="Magnuson J."/>
            <person name="Maillard F."/>
            <person name="Morin E."/>
            <person name="Murat C."/>
            <person name="Nolan M."/>
            <person name="Ohm R."/>
            <person name="Pangilinan J."/>
            <person name="Pereira M."/>
            <person name="Perotto S."/>
            <person name="Peter M."/>
            <person name="Riley R."/>
            <person name="Sitrit Y."/>
            <person name="Stielow B."/>
            <person name="Szollosi G."/>
            <person name="Zifcakova L."/>
            <person name="Stursova M."/>
            <person name="Spatafora J.W."/>
            <person name="Tedersoo L."/>
            <person name="Vaario L.-M."/>
            <person name="Yamada A."/>
            <person name="Yan M."/>
            <person name="Wang P."/>
            <person name="Xu J."/>
            <person name="Bruns T."/>
            <person name="Baldrian P."/>
            <person name="Vilgalys R."/>
            <person name="Henrissat B."/>
            <person name="Grigoriev I.V."/>
            <person name="Hibbett D."/>
            <person name="Nagy L.G."/>
            <person name="Martin F.M."/>
        </authorList>
    </citation>
    <scope>NUCLEOTIDE SEQUENCE</scope>
    <source>
        <strain evidence="1">P2</strain>
    </source>
</reference>
<protein>
    <submittedName>
        <fullName evidence="1">Uncharacterized protein</fullName>
    </submittedName>
</protein>
<gene>
    <name evidence="1" type="ORF">BDM02DRAFT_3132879</name>
</gene>